<evidence type="ECO:0000313" key="3">
    <source>
        <dbReference type="Proteomes" id="UP000015545"/>
    </source>
</evidence>
<reference evidence="2 3" key="1">
    <citation type="journal article" date="2014" name="Genome Announc.">
        <title>Complete Genome Sequence of the Novel Giant Pseudomonas Phage PaBG.</title>
        <authorList>
            <person name="Sykilinda N.N."/>
            <person name="Bondar A.A."/>
            <person name="Gorshkova A.S."/>
            <person name="Kurochkina L.P."/>
            <person name="Kulikov E.E."/>
            <person name="Shneider M.M."/>
            <person name="Kadykov V.A."/>
            <person name="Solovjeva N.V."/>
            <person name="Kabilov M.R."/>
            <person name="Mesyanzhinov V.V."/>
            <person name="Vlassov V.V."/>
            <person name="Drukker V.V."/>
            <person name="Miroshnikov K.A."/>
        </authorList>
    </citation>
    <scope>NUCLEOTIDE SEQUENCE [LARGE SCALE GENOMIC DNA]</scope>
</reference>
<evidence type="ECO:0000313" key="2">
    <source>
        <dbReference type="EMBL" id="AGS81961.1"/>
    </source>
</evidence>
<gene>
    <name evidence="2" type="ORF">PaBG_00077</name>
</gene>
<dbReference type="GeneID" id="16574763"/>
<keyword evidence="3" id="KW-1185">Reference proteome</keyword>
<protein>
    <submittedName>
        <fullName evidence="2">Uncharacterized protein</fullName>
    </submittedName>
</protein>
<dbReference type="Proteomes" id="UP000015545">
    <property type="component" value="Segment"/>
</dbReference>
<dbReference type="KEGG" id="vg:16574763"/>
<organism evidence="2 3">
    <name type="scientific">Pseudomonas phage PaBG</name>
    <dbReference type="NCBI Taxonomy" id="1335230"/>
    <lineage>
        <taxon>Viruses</taxon>
        <taxon>Duplodnaviria</taxon>
        <taxon>Heunggongvirae</taxon>
        <taxon>Uroviricota</taxon>
        <taxon>Caudoviricetes</taxon>
        <taxon>Baikalvirus</taxon>
        <taxon>Baikalvirus PaBG</taxon>
    </lineage>
</organism>
<dbReference type="EMBL" id="KF147891">
    <property type="protein sequence ID" value="AGS81961.1"/>
    <property type="molecule type" value="Genomic_DNA"/>
</dbReference>
<dbReference type="OrthoDB" id="39264at10239"/>
<evidence type="ECO:0000256" key="1">
    <source>
        <dbReference type="SAM" id="MobiDB-lite"/>
    </source>
</evidence>
<sequence length="461" mass="50716">MDKLLGDTTVVTESRTYLVDRLGKKSAKRAMVSAKSSSISQLDVEVTRTKPHIITRNSNKFLQIATAFPVIAHLIPGPPDVEYPEEPGTTYTTGVIYAESEVNTNAHLQIAVYDPDVVKDKLQVTVFNATTGETEYLMLDKIADSMYRSTIYIELKPIRGEDFDGIMHASPDDVLRVIYQDGRGSSGEPVNVVKNITVVSAFQMPVLEARRACPPNGRLGIALFAENNGSTPFVTLTLQRTGERLVSYLMPADGGHWAQSVDLSQHLLDTQEGDTLITEYAFADMYGSLQTITKQIQITQQPTLGVLTVPENVQPTLEAVFRVDDPDVLTEYVDLVIAGKQTNKFVRVRANRVGLNTGIYEARYTLGSIFDQDTVLTVTYADSNVGGAPTIIREETPILRSGPVQPEQPETPDEPETDVVQQIALQLEINGLFTLNGKFSGIVKLYAKEDETVRCSILQAS</sequence>
<name>S5WKA2_9CAUD</name>
<dbReference type="RefSeq" id="YP_008433408.1">
    <property type="nucleotide sequence ID" value="NC_022096.1"/>
</dbReference>
<accession>S5WKA2</accession>
<feature type="region of interest" description="Disordered" evidence="1">
    <location>
        <begin position="398"/>
        <end position="417"/>
    </location>
</feature>
<proteinExistence type="predicted"/>